<sequence>MLPLFWIVEIALLFVAAHGLIIPHGGVHLERRVVMSESDINNKFQLMAKHIFEGEDKDKGSGRHMLRVWCKGNPKSRGICHKETHLCYFSKNAKTVWDDRANMFTEKEVEKMCKEAIKLNHLGVTTVKTTSFILNAKFGNICVTHLTSGTGSCYPDGINPGDVLVNKRGSPLAVGEACPSGTGLDIKKSKFEEAVKCEEVNKSEEKEEK</sequence>
<comment type="caution">
    <text evidence="2">The sequence shown here is derived from an EMBL/GenBank/DDBJ whole genome shotgun (WGS) entry which is preliminary data.</text>
</comment>
<dbReference type="EMBL" id="CACVBS010000038">
    <property type="protein sequence ID" value="CAA7263037.1"/>
    <property type="molecule type" value="Genomic_DNA"/>
</dbReference>
<feature type="chain" id="PRO_5035779982" evidence="1">
    <location>
        <begin position="20"/>
        <end position="209"/>
    </location>
</feature>
<proteinExistence type="predicted"/>
<organism evidence="2 3">
    <name type="scientific">Cyclocybe aegerita</name>
    <name type="common">Black poplar mushroom</name>
    <name type="synonym">Agrocybe aegerita</name>
    <dbReference type="NCBI Taxonomy" id="1973307"/>
    <lineage>
        <taxon>Eukaryota</taxon>
        <taxon>Fungi</taxon>
        <taxon>Dikarya</taxon>
        <taxon>Basidiomycota</taxon>
        <taxon>Agaricomycotina</taxon>
        <taxon>Agaricomycetes</taxon>
        <taxon>Agaricomycetidae</taxon>
        <taxon>Agaricales</taxon>
        <taxon>Agaricineae</taxon>
        <taxon>Bolbitiaceae</taxon>
        <taxon>Cyclocybe</taxon>
    </lineage>
</organism>
<dbReference type="AlphaFoldDB" id="A0A8S0XQI5"/>
<keyword evidence="3" id="KW-1185">Reference proteome</keyword>
<keyword evidence="1" id="KW-0732">Signal</keyword>
<name>A0A8S0XQI5_CYCAE</name>
<accession>A0A8S0XQI5</accession>
<reference evidence="2 3" key="1">
    <citation type="submission" date="2020-01" db="EMBL/GenBank/DDBJ databases">
        <authorList>
            <person name="Gupta K D."/>
        </authorList>
    </citation>
    <scope>NUCLEOTIDE SEQUENCE [LARGE SCALE GENOMIC DNA]</scope>
</reference>
<dbReference type="Proteomes" id="UP000467700">
    <property type="component" value="Unassembled WGS sequence"/>
</dbReference>
<evidence type="ECO:0000313" key="3">
    <source>
        <dbReference type="Proteomes" id="UP000467700"/>
    </source>
</evidence>
<protein>
    <submittedName>
        <fullName evidence="2">Uncharacterized protein</fullName>
    </submittedName>
</protein>
<evidence type="ECO:0000256" key="1">
    <source>
        <dbReference type="SAM" id="SignalP"/>
    </source>
</evidence>
<gene>
    <name evidence="2" type="ORF">AAE3_LOCUS5297</name>
</gene>
<feature type="signal peptide" evidence="1">
    <location>
        <begin position="1"/>
        <end position="19"/>
    </location>
</feature>
<evidence type="ECO:0000313" key="2">
    <source>
        <dbReference type="EMBL" id="CAA7263037.1"/>
    </source>
</evidence>